<dbReference type="InterPro" id="IPR004147">
    <property type="entry name" value="ABC1_dom"/>
</dbReference>
<name>A0A8J5FE55_ZINOF</name>
<comment type="caution">
    <text evidence="2">The sequence shown here is derived from an EMBL/GenBank/DDBJ whole genome shotgun (WGS) entry which is preliminary data.</text>
</comment>
<reference evidence="2 3" key="1">
    <citation type="submission" date="2020-08" db="EMBL/GenBank/DDBJ databases">
        <title>Plant Genome Project.</title>
        <authorList>
            <person name="Zhang R.-G."/>
        </authorList>
    </citation>
    <scope>NUCLEOTIDE SEQUENCE [LARGE SCALE GENOMIC DNA]</scope>
    <source>
        <tissue evidence="2">Rhizome</tissue>
    </source>
</reference>
<organism evidence="2 3">
    <name type="scientific">Zingiber officinale</name>
    <name type="common">Ginger</name>
    <name type="synonym">Amomum zingiber</name>
    <dbReference type="NCBI Taxonomy" id="94328"/>
    <lineage>
        <taxon>Eukaryota</taxon>
        <taxon>Viridiplantae</taxon>
        <taxon>Streptophyta</taxon>
        <taxon>Embryophyta</taxon>
        <taxon>Tracheophyta</taxon>
        <taxon>Spermatophyta</taxon>
        <taxon>Magnoliopsida</taxon>
        <taxon>Liliopsida</taxon>
        <taxon>Zingiberales</taxon>
        <taxon>Zingiberaceae</taxon>
        <taxon>Zingiber</taxon>
    </lineage>
</organism>
<gene>
    <name evidence="2" type="ORF">ZIOFF_054170</name>
</gene>
<accession>A0A8J5FE55</accession>
<dbReference type="EMBL" id="JACMSC010000015">
    <property type="protein sequence ID" value="KAG6485607.1"/>
    <property type="molecule type" value="Genomic_DNA"/>
</dbReference>
<evidence type="ECO:0000259" key="1">
    <source>
        <dbReference type="Pfam" id="PF03109"/>
    </source>
</evidence>
<keyword evidence="3" id="KW-1185">Reference proteome</keyword>
<dbReference type="AlphaFoldDB" id="A0A8J5FE55"/>
<dbReference type="Pfam" id="PF03109">
    <property type="entry name" value="ABC1"/>
    <property type="match status" value="1"/>
</dbReference>
<sequence>MWNRKGAAVLASERYTTSSSLDLVPGRSIAFSTRVLDDRSRVEPQLAGRSSPISGYMSARNVVSVPPKQFYLVVTSSCTRGLPRSLLVPRKKKPQLILLDHGLYRELNFSTRINYAALWKGLVFADVKAIKDNSIKLGAGEDLYVLFAGVLTMRPWQKVVDPSADHLVIKGNQDDRAELQISCKMLQEISFALGQQWKMIWFEWECEGVEIMTWCFHILDNSNGRNHSTTLLSTNDILGWLMAALLEFENNLCFATFRGGNHIVTEYMPHEALVAIERWLGGTSCL</sequence>
<feature type="domain" description="ABC1 atypical kinase-like" evidence="1">
    <location>
        <begin position="91"/>
        <end position="132"/>
    </location>
</feature>
<protein>
    <recommendedName>
        <fullName evidence="1">ABC1 atypical kinase-like domain-containing protein</fullName>
    </recommendedName>
</protein>
<dbReference type="Gene3D" id="3.40.50.11320">
    <property type="match status" value="1"/>
</dbReference>
<proteinExistence type="predicted"/>
<evidence type="ECO:0000313" key="2">
    <source>
        <dbReference type="EMBL" id="KAG6485607.1"/>
    </source>
</evidence>
<dbReference type="Proteomes" id="UP000734854">
    <property type="component" value="Unassembled WGS sequence"/>
</dbReference>
<evidence type="ECO:0000313" key="3">
    <source>
        <dbReference type="Proteomes" id="UP000734854"/>
    </source>
</evidence>